<reference evidence="1 2" key="1">
    <citation type="submission" date="2018-10" db="EMBL/GenBank/DDBJ databases">
        <title>Parasedimentitalea marina sp. nov., a psychrophilic bacterium isolated from deep seawater of the New Britain Trench.</title>
        <authorList>
            <person name="Cao J."/>
        </authorList>
    </citation>
    <scope>NUCLEOTIDE SEQUENCE [LARGE SCALE GENOMIC DNA]</scope>
    <source>
        <strain evidence="1 2">W43</strain>
    </source>
</reference>
<name>A0A3T0N7D3_9RHOB</name>
<accession>A0A3T0N7D3</accession>
<dbReference type="EMBL" id="CP033219">
    <property type="protein sequence ID" value="AZV79895.1"/>
    <property type="molecule type" value="Genomic_DNA"/>
</dbReference>
<keyword evidence="2" id="KW-1185">Reference proteome</keyword>
<gene>
    <name evidence="1" type="ORF">EBB79_19755</name>
</gene>
<dbReference type="Proteomes" id="UP000283063">
    <property type="component" value="Chromosome"/>
</dbReference>
<dbReference type="Gene3D" id="2.40.230.20">
    <property type="entry name" value="Nucleoside-specific channel-forming protein, Tsx-like"/>
    <property type="match status" value="1"/>
</dbReference>
<dbReference type="OrthoDB" id="104801at2"/>
<dbReference type="RefSeq" id="WP_127750483.1">
    <property type="nucleotide sequence ID" value="NZ_CP033219.1"/>
</dbReference>
<dbReference type="SUPFAM" id="SSF111364">
    <property type="entry name" value="Tsx-like channel"/>
    <property type="match status" value="1"/>
</dbReference>
<dbReference type="GO" id="GO:0009279">
    <property type="term" value="C:cell outer membrane"/>
    <property type="evidence" value="ECO:0007669"/>
    <property type="project" value="InterPro"/>
</dbReference>
<organism evidence="1 2">
    <name type="scientific">Parasedimentitalea marina</name>
    <dbReference type="NCBI Taxonomy" id="2483033"/>
    <lineage>
        <taxon>Bacteria</taxon>
        <taxon>Pseudomonadati</taxon>
        <taxon>Pseudomonadota</taxon>
        <taxon>Alphaproteobacteria</taxon>
        <taxon>Rhodobacterales</taxon>
        <taxon>Paracoccaceae</taxon>
        <taxon>Parasedimentitalea</taxon>
    </lineage>
</organism>
<protein>
    <submittedName>
        <fullName evidence="1">DUF5020 family protein</fullName>
    </submittedName>
</protein>
<proteinExistence type="predicted"/>
<sequence length="272" mass="29871">MKPVPSCLDRKQGRAPKATATVFCTGLVLCLSSEAVPAQNVSTTEIQLHYGDGFHLGRNDAGRTSRSVATLEHFTASENGDVFFFVDGYYDYDGLQTNKKSGHYGEIYGHLSGKALGLNFQDNSFVKDIAFGLGVNQSENLTIGLLGSRATFNVQGFSLLSLGLYAYETIKDPLDRDLDTTYQATLSWKAPFEFGGQNFTAKGFVDFIGDRGNGVDNQIVFSPQIRWDAGRAIGWQPNRFDLGIEYIHFKNKFGVSGVTDNSLSIFAAFKLH</sequence>
<dbReference type="KEGG" id="sedi:EBB79_19755"/>
<evidence type="ECO:0000313" key="1">
    <source>
        <dbReference type="EMBL" id="AZV79895.1"/>
    </source>
</evidence>
<dbReference type="Pfam" id="PF16412">
    <property type="entry name" value="DUF5020"/>
    <property type="match status" value="1"/>
</dbReference>
<dbReference type="AlphaFoldDB" id="A0A3T0N7D3"/>
<evidence type="ECO:0000313" key="2">
    <source>
        <dbReference type="Proteomes" id="UP000283063"/>
    </source>
</evidence>
<dbReference type="InterPro" id="IPR036777">
    <property type="entry name" value="Channel_Tsx-like_sf"/>
</dbReference>